<evidence type="ECO:0000313" key="3">
    <source>
        <dbReference type="EMBL" id="OEH85511.1"/>
    </source>
</evidence>
<keyword evidence="4" id="KW-1185">Reference proteome</keyword>
<accession>A0A1E5L5W3</accession>
<dbReference type="PANTHER" id="PTHR45947:SF3">
    <property type="entry name" value="SULFOQUINOVOSYL TRANSFERASE SQD2"/>
    <property type="match status" value="1"/>
</dbReference>
<sequence>MRMRKKVCIVASSEMTIKAFLLYQIKETMNHYDVTVIVNAKPDFLDQYNMETSIITVAIQRRISLVDDVKALFQMITIFKKKRFDIVHSYTPKAGMLAMIAAWVNRIPIRIHTFTGQVWATRTGVGRIILKLADTITASTASYVIADSPSQMEYITEQGVVSQRKSSVIGKGSVTGIDIDRFQTNTDYRSAIREALQLPNGAFVFLFLGRLNRDKGVIELTKAFNQLCEMNHDSYLLIVGPDEEDMLTHMQQLCSQWEKRVRYVQYTSLPEAYMNASDVLCLPSYREGFGNVIIEAASVGIPAIGSNIYGVSDAIENGITGLLFEKGNWQELYQAMLSLYSNQETTKKLGEQAKERVYQHFRQEHVVGKVLHFYEQAIYKVNNERNS</sequence>
<dbReference type="STRING" id="1390249.BHU72_05345"/>
<proteinExistence type="predicted"/>
<comment type="caution">
    <text evidence="3">The sequence shown here is derived from an EMBL/GenBank/DDBJ whole genome shotgun (WGS) entry which is preliminary data.</text>
</comment>
<dbReference type="InterPro" id="IPR050194">
    <property type="entry name" value="Glycosyltransferase_grp1"/>
</dbReference>
<dbReference type="Pfam" id="PF00534">
    <property type="entry name" value="Glycos_transf_1"/>
    <property type="match status" value="1"/>
</dbReference>
<reference evidence="3 4" key="1">
    <citation type="submission" date="2016-09" db="EMBL/GenBank/DDBJ databases">
        <title>Desulfuribacillus arsenicus sp. nov., an obligately anaerobic, dissimilatory arsenic- and antimonate-reducing bacterium isolated from anoxic sediments.</title>
        <authorList>
            <person name="Abin C.A."/>
            <person name="Hollibaugh J.T."/>
        </authorList>
    </citation>
    <scope>NUCLEOTIDE SEQUENCE [LARGE SCALE GENOMIC DNA]</scope>
    <source>
        <strain evidence="3 4">MLFW-2</strain>
    </source>
</reference>
<feature type="domain" description="Glycosyltransferase subfamily 4-like N-terminal" evidence="2">
    <location>
        <begin position="32"/>
        <end position="163"/>
    </location>
</feature>
<name>A0A1E5L5W3_9FIRM</name>
<feature type="domain" description="Glycosyl transferase family 1" evidence="1">
    <location>
        <begin position="191"/>
        <end position="356"/>
    </location>
</feature>
<organism evidence="3 4">
    <name type="scientific">Desulfuribacillus stibiiarsenatis</name>
    <dbReference type="NCBI Taxonomy" id="1390249"/>
    <lineage>
        <taxon>Bacteria</taxon>
        <taxon>Bacillati</taxon>
        <taxon>Bacillota</taxon>
        <taxon>Desulfuribacillia</taxon>
        <taxon>Desulfuribacillales</taxon>
        <taxon>Desulfuribacillaceae</taxon>
        <taxon>Desulfuribacillus</taxon>
    </lineage>
</organism>
<dbReference type="AlphaFoldDB" id="A0A1E5L5W3"/>
<protein>
    <recommendedName>
        <fullName evidence="5">Glycosyl transferase family 1</fullName>
    </recommendedName>
</protein>
<dbReference type="PANTHER" id="PTHR45947">
    <property type="entry name" value="SULFOQUINOVOSYL TRANSFERASE SQD2"/>
    <property type="match status" value="1"/>
</dbReference>
<dbReference type="GO" id="GO:0016758">
    <property type="term" value="F:hexosyltransferase activity"/>
    <property type="evidence" value="ECO:0007669"/>
    <property type="project" value="TreeGrafter"/>
</dbReference>
<dbReference type="EMBL" id="MJAT01000022">
    <property type="protein sequence ID" value="OEH85511.1"/>
    <property type="molecule type" value="Genomic_DNA"/>
</dbReference>
<evidence type="ECO:0008006" key="5">
    <source>
        <dbReference type="Google" id="ProtNLM"/>
    </source>
</evidence>
<gene>
    <name evidence="3" type="ORF">BHU72_05345</name>
</gene>
<evidence type="ECO:0000313" key="4">
    <source>
        <dbReference type="Proteomes" id="UP000095255"/>
    </source>
</evidence>
<evidence type="ECO:0000259" key="1">
    <source>
        <dbReference type="Pfam" id="PF00534"/>
    </source>
</evidence>
<dbReference type="OrthoDB" id="9797829at2"/>
<dbReference type="Gene3D" id="3.40.50.2000">
    <property type="entry name" value="Glycogen Phosphorylase B"/>
    <property type="match status" value="2"/>
</dbReference>
<dbReference type="Pfam" id="PF13579">
    <property type="entry name" value="Glyco_trans_4_4"/>
    <property type="match status" value="1"/>
</dbReference>
<dbReference type="SUPFAM" id="SSF53756">
    <property type="entry name" value="UDP-Glycosyltransferase/glycogen phosphorylase"/>
    <property type="match status" value="1"/>
</dbReference>
<dbReference type="InterPro" id="IPR028098">
    <property type="entry name" value="Glyco_trans_4-like_N"/>
</dbReference>
<dbReference type="Proteomes" id="UP000095255">
    <property type="component" value="Unassembled WGS sequence"/>
</dbReference>
<dbReference type="InterPro" id="IPR001296">
    <property type="entry name" value="Glyco_trans_1"/>
</dbReference>
<dbReference type="CDD" id="cd03808">
    <property type="entry name" value="GT4_CapM-like"/>
    <property type="match status" value="1"/>
</dbReference>
<evidence type="ECO:0000259" key="2">
    <source>
        <dbReference type="Pfam" id="PF13579"/>
    </source>
</evidence>